<dbReference type="PANTHER" id="PTHR30595">
    <property type="entry name" value="GLPR-RELATED TRANSCRIPTIONAL REPRESSOR"/>
    <property type="match status" value="1"/>
</dbReference>
<reference evidence="2 3" key="1">
    <citation type="journal article" date="2019" name="Emerg. Microbes Infect.">
        <title>Comprehensive subspecies identification of 175 nontuberculous mycobacteria species based on 7547 genomic profiles.</title>
        <authorList>
            <person name="Matsumoto Y."/>
            <person name="Kinjo T."/>
            <person name="Motooka D."/>
            <person name="Nabeya D."/>
            <person name="Jung N."/>
            <person name="Uechi K."/>
            <person name="Horii T."/>
            <person name="Iida T."/>
            <person name="Fujita J."/>
            <person name="Nakamura S."/>
        </authorList>
    </citation>
    <scope>NUCLEOTIDE SEQUENCE [LARGE SCALE GENOMIC DNA]</scope>
    <source>
        <strain evidence="2 3">JCM 30395</strain>
    </source>
</reference>
<evidence type="ECO:0000313" key="3">
    <source>
        <dbReference type="Proteomes" id="UP000466445"/>
    </source>
</evidence>
<sequence>MADDLRQECTNCGFIYDPADHGGVSVFFLDAWECPNCGAGVDKFEFAVDEDTSGTQVISSNCLNVTVIEDSDHFGIEISRMGLLRTPAGNPVSSPNSALLLHMVRELEEHPVLHVEDGIILEPRPLCAYLLFSTQRDFIQIDPGIDRDTVAHALIHDPILDPAAGPEWADQLRAWEPVTNFVRGVGAKLRPRATYEQDELDALIDGVATRWNRLSDAGKSVVANLQVLTEGNIIASVALAAGECTPVEFANAVLAATPLHHLFGIDLDDDVSPEEQHSDAFRQYKDLARVCADYLAFFPQESVSGLVAAGESTSLEFKSTLRWDLRQDKKNDEITHAALKTIAAFANSEGGCLLLGVADDGTAVGIEADNFQNEDKYLLHLMDAIKTTMGANVAALVDPKFDVLGGKRVCVVRCRKSHEPVYLRKKGGDEAFFIRTGPSSAQLSPRELVSYMRNHFQT</sequence>
<dbReference type="PROSITE" id="PS50903">
    <property type="entry name" value="RUBREDOXIN_LIKE"/>
    <property type="match status" value="1"/>
</dbReference>
<evidence type="ECO:0000259" key="1">
    <source>
        <dbReference type="PROSITE" id="PS50903"/>
    </source>
</evidence>
<proteinExistence type="predicted"/>
<dbReference type="Gene3D" id="3.30.950.30">
    <property type="entry name" value="Schlafen, AAA domain"/>
    <property type="match status" value="1"/>
</dbReference>
<dbReference type="InterPro" id="IPR007421">
    <property type="entry name" value="Schlafen_AlbA_2_dom"/>
</dbReference>
<dbReference type="InterPro" id="IPR024934">
    <property type="entry name" value="Rubredoxin-like_dom"/>
</dbReference>
<dbReference type="AlphaFoldDB" id="A0A7I7SQF1"/>
<dbReference type="CDD" id="cd00350">
    <property type="entry name" value="rubredoxin_like"/>
    <property type="match status" value="1"/>
</dbReference>
<dbReference type="SUPFAM" id="SSF57802">
    <property type="entry name" value="Rubredoxin-like"/>
    <property type="match status" value="1"/>
</dbReference>
<dbReference type="Proteomes" id="UP000466445">
    <property type="component" value="Chromosome"/>
</dbReference>
<accession>A0A7I7SQF1</accession>
<protein>
    <recommendedName>
        <fullName evidence="1">Rubredoxin-like domain-containing protein</fullName>
    </recommendedName>
</protein>
<dbReference type="Gene3D" id="2.20.28.10">
    <property type="match status" value="1"/>
</dbReference>
<dbReference type="EMBL" id="AP022595">
    <property type="protein sequence ID" value="BBY58369.1"/>
    <property type="molecule type" value="Genomic_DNA"/>
</dbReference>
<dbReference type="PANTHER" id="PTHR30595:SF6">
    <property type="entry name" value="SCHLAFEN ALBA-2 DOMAIN-CONTAINING PROTEIN"/>
    <property type="match status" value="1"/>
</dbReference>
<feature type="domain" description="Rubredoxin-like" evidence="1">
    <location>
        <begin position="4"/>
        <end position="47"/>
    </location>
</feature>
<dbReference type="GO" id="GO:0005506">
    <property type="term" value="F:iron ion binding"/>
    <property type="evidence" value="ECO:0007669"/>
    <property type="project" value="InterPro"/>
</dbReference>
<dbReference type="Pfam" id="PF04326">
    <property type="entry name" value="SLFN_AlbA_2"/>
    <property type="match status" value="1"/>
</dbReference>
<name>A0A7I7SQF1_9MYCO</name>
<organism evidence="2 3">
    <name type="scientific">Mycolicibacterium sarraceniae</name>
    <dbReference type="NCBI Taxonomy" id="1534348"/>
    <lineage>
        <taxon>Bacteria</taxon>
        <taxon>Bacillati</taxon>
        <taxon>Actinomycetota</taxon>
        <taxon>Actinomycetes</taxon>
        <taxon>Mycobacteriales</taxon>
        <taxon>Mycobacteriaceae</taxon>
        <taxon>Mycolicibacterium</taxon>
    </lineage>
</organism>
<evidence type="ECO:0000313" key="2">
    <source>
        <dbReference type="EMBL" id="BBY58369.1"/>
    </source>
</evidence>
<dbReference type="RefSeq" id="WP_163695853.1">
    <property type="nucleotide sequence ID" value="NZ_AP022595.1"/>
</dbReference>
<keyword evidence="3" id="KW-1185">Reference proteome</keyword>
<dbReference type="KEGG" id="msar:MSAR_15050"/>
<gene>
    <name evidence="2" type="ORF">MSAR_15050</name>
</gene>
<dbReference type="InterPro" id="IPR038461">
    <property type="entry name" value="Schlafen_AlbA_2_dom_sf"/>
</dbReference>